<dbReference type="Proteomes" id="UP000177478">
    <property type="component" value="Unassembled WGS sequence"/>
</dbReference>
<protein>
    <submittedName>
        <fullName evidence="1">Uncharacterized protein</fullName>
    </submittedName>
</protein>
<reference evidence="1 2" key="1">
    <citation type="journal article" date="2016" name="Nat. Commun.">
        <title>Thousands of microbial genomes shed light on interconnected biogeochemical processes in an aquifer system.</title>
        <authorList>
            <person name="Anantharaman K."/>
            <person name="Brown C.T."/>
            <person name="Hug L.A."/>
            <person name="Sharon I."/>
            <person name="Castelle C.J."/>
            <person name="Probst A.J."/>
            <person name="Thomas B.C."/>
            <person name="Singh A."/>
            <person name="Wilkins M.J."/>
            <person name="Karaoz U."/>
            <person name="Brodie E.L."/>
            <person name="Williams K.H."/>
            <person name="Hubbard S.S."/>
            <person name="Banfield J.F."/>
        </authorList>
    </citation>
    <scope>NUCLEOTIDE SEQUENCE [LARGE SCALE GENOMIC DNA]</scope>
</reference>
<evidence type="ECO:0000313" key="2">
    <source>
        <dbReference type="Proteomes" id="UP000177478"/>
    </source>
</evidence>
<comment type="caution">
    <text evidence="1">The sequence shown here is derived from an EMBL/GenBank/DDBJ whole genome shotgun (WGS) entry which is preliminary data.</text>
</comment>
<gene>
    <name evidence="1" type="ORF">A3F25_00220</name>
</gene>
<dbReference type="AlphaFoldDB" id="A0A1F8G2E8"/>
<accession>A0A1F8G2E8</accession>
<sequence length="697" mass="73753">MTSTQAMQCWNDAVTGASRTRVAPISANLAGNGLTAPTSNPVNLCASGAQPNSCGVKKNPGDTGYSEYLTCIHQHLCWAAGVTNFRGDYKGYTKTKNGGYCREPYSSDPTAPTMDQYRKCLASGGGEASTPVNNPFITKPGVVPPSSSTASAITISGRVTDGNGVAISGVVLYENNVLIGDSVDDKDSSDNNAQLGRVFEGMDVPQTFYWKQTQTVTVYGKNLDRSTTLDLTEYGLYNWSSYSPTKIVFTVDGSKNIWDINEAKLPGAGAYGITVNVGDKSGVLTDGNTIVNLYFPPAAGNIICQRSGLFNDSPPGGNPNNGWYYYQDSQGSAHNCSCNAESGLWPLQCEYTPTTSKAESVRGEDLSALSLRALFNFSRAANQFQISTGRGTLKIGETNASGQISFSNQFLDYLNQLSGGKATLNSSRTAISVTGLSSIPGGLTVRYEKAGRRLVSAINLASNAYNLSQATNIFQPTSVTVATVTPKINSISDVSVMVGDSVTIRGTGFSQIGNMVWFFGRTFGPFDSADGKNIDFVPSADFGVQLEGGGLISATSKLRVINSGNKSSTLYSKLVTVYRDDLANGAPTISLISPLSINAGKTAKFTIKATEVDEITGVKSLASGLQVNSSTLRVTGDNTKKATFTVSATRNATAGFQALALETQASEWFGFVVEVKRPLGFSDLFNPLRAFIGGASF</sequence>
<dbReference type="Gene3D" id="2.60.40.10">
    <property type="entry name" value="Immunoglobulins"/>
    <property type="match status" value="1"/>
</dbReference>
<evidence type="ECO:0000313" key="1">
    <source>
        <dbReference type="EMBL" id="OGN19514.1"/>
    </source>
</evidence>
<proteinExistence type="predicted"/>
<dbReference type="EMBL" id="MGKD01000013">
    <property type="protein sequence ID" value="OGN19514.1"/>
    <property type="molecule type" value="Genomic_DNA"/>
</dbReference>
<name>A0A1F8G2E8_9BACT</name>
<dbReference type="STRING" id="1802689.A3F25_00220"/>
<organism evidence="1 2">
    <name type="scientific">Candidatus Yanofskybacteria bacterium RIFCSPHIGHO2_12_FULL_45_19b</name>
    <dbReference type="NCBI Taxonomy" id="1802689"/>
    <lineage>
        <taxon>Bacteria</taxon>
        <taxon>Candidatus Yanofskyibacteriota</taxon>
    </lineage>
</organism>
<dbReference type="InterPro" id="IPR013783">
    <property type="entry name" value="Ig-like_fold"/>
</dbReference>